<evidence type="ECO:0000256" key="3">
    <source>
        <dbReference type="ARBA" id="ARBA00022475"/>
    </source>
</evidence>
<reference evidence="11 12" key="1">
    <citation type="submission" date="2020-05" db="EMBL/GenBank/DDBJ databases">
        <title>Identification and distribution of gene clusters putatively required for synthesis of sphingolipid metabolism inhibitors in phylogenetically diverse species of the filamentous fungus Fusarium.</title>
        <authorList>
            <person name="Kim H.-S."/>
            <person name="Busman M."/>
            <person name="Brown D.W."/>
            <person name="Divon H."/>
            <person name="Uhlig S."/>
            <person name="Proctor R.H."/>
        </authorList>
    </citation>
    <scope>NUCLEOTIDE SEQUENCE [LARGE SCALE GENOMIC DNA]</scope>
    <source>
        <strain evidence="11 12">NRRL 53147</strain>
    </source>
</reference>
<keyword evidence="5 9" id="KW-1133">Transmembrane helix</keyword>
<dbReference type="AlphaFoldDB" id="A0A8H5J8L4"/>
<comment type="caution">
    <text evidence="11">The sequence shown here is derived from an EMBL/GenBank/DDBJ whole genome shotgun (WGS) entry which is preliminary data.</text>
</comment>
<evidence type="ECO:0000256" key="7">
    <source>
        <dbReference type="ARBA" id="ARBA00023180"/>
    </source>
</evidence>
<dbReference type="GO" id="GO:0022857">
    <property type="term" value="F:transmembrane transporter activity"/>
    <property type="evidence" value="ECO:0007669"/>
    <property type="project" value="InterPro"/>
</dbReference>
<evidence type="ECO:0000313" key="11">
    <source>
        <dbReference type="EMBL" id="KAF5550843.1"/>
    </source>
</evidence>
<evidence type="ECO:0000256" key="8">
    <source>
        <dbReference type="SAM" id="MobiDB-lite"/>
    </source>
</evidence>
<keyword evidence="12" id="KW-1185">Reference proteome</keyword>
<keyword evidence="10" id="KW-0732">Signal</keyword>
<dbReference type="InterPro" id="IPR011701">
    <property type="entry name" value="MFS"/>
</dbReference>
<proteinExistence type="predicted"/>
<protein>
    <submittedName>
        <fullName evidence="11">Fluconazole resistance 1</fullName>
    </submittedName>
</protein>
<feature type="transmembrane region" description="Helical" evidence="9">
    <location>
        <begin position="145"/>
        <end position="171"/>
    </location>
</feature>
<organism evidence="11 12">
    <name type="scientific">Fusarium mexicanum</name>
    <dbReference type="NCBI Taxonomy" id="751941"/>
    <lineage>
        <taxon>Eukaryota</taxon>
        <taxon>Fungi</taxon>
        <taxon>Dikarya</taxon>
        <taxon>Ascomycota</taxon>
        <taxon>Pezizomycotina</taxon>
        <taxon>Sordariomycetes</taxon>
        <taxon>Hypocreomycetidae</taxon>
        <taxon>Hypocreales</taxon>
        <taxon>Nectriaceae</taxon>
        <taxon>Fusarium</taxon>
        <taxon>Fusarium fujikuroi species complex</taxon>
    </lineage>
</organism>
<dbReference type="SUPFAM" id="SSF103473">
    <property type="entry name" value="MFS general substrate transporter"/>
    <property type="match status" value="1"/>
</dbReference>
<keyword evidence="7" id="KW-0325">Glycoprotein</keyword>
<evidence type="ECO:0000256" key="4">
    <source>
        <dbReference type="ARBA" id="ARBA00022692"/>
    </source>
</evidence>
<name>A0A8H5J8L4_9HYPO</name>
<evidence type="ECO:0000256" key="5">
    <source>
        <dbReference type="ARBA" id="ARBA00022989"/>
    </source>
</evidence>
<dbReference type="Proteomes" id="UP000522262">
    <property type="component" value="Unassembled WGS sequence"/>
</dbReference>
<comment type="subcellular location">
    <subcellularLocation>
        <location evidence="1">Cell membrane</location>
        <topology evidence="1">Multi-pass membrane protein</topology>
    </subcellularLocation>
</comment>
<evidence type="ECO:0000256" key="6">
    <source>
        <dbReference type="ARBA" id="ARBA00023136"/>
    </source>
</evidence>
<accession>A0A8H5J8L4</accession>
<keyword evidence="3" id="KW-1003">Cell membrane</keyword>
<feature type="transmembrane region" description="Helical" evidence="9">
    <location>
        <begin position="177"/>
        <end position="197"/>
    </location>
</feature>
<dbReference type="GO" id="GO:0005886">
    <property type="term" value="C:plasma membrane"/>
    <property type="evidence" value="ECO:0007669"/>
    <property type="project" value="UniProtKB-SubCell"/>
</dbReference>
<dbReference type="PANTHER" id="PTHR23502">
    <property type="entry name" value="MAJOR FACILITATOR SUPERFAMILY"/>
    <property type="match status" value="1"/>
</dbReference>
<sequence>MFEARDRRLATTLFAIAAFLGPTIGRPPPTQSSTHKPLGSRYREEDADYSKTDPIAGGFLGESKGWRWVMGMTSIFTGVVWIVNSLAIPETYTSCLLRRRAAVLSNRTEKVYISKMDVGCPRTTIATQFKPAILRPWVLLIKEPIVLLTSLYIAIIYGTLYLCFAAFPIVFQQGRGWSPGIGGLAFTGIAVGMLFAVTGTINKRYARGNRVDEHMADA</sequence>
<dbReference type="EMBL" id="JAAOAM010000075">
    <property type="protein sequence ID" value="KAF5550843.1"/>
    <property type="molecule type" value="Genomic_DNA"/>
</dbReference>
<feature type="transmembrane region" description="Helical" evidence="9">
    <location>
        <begin position="68"/>
        <end position="89"/>
    </location>
</feature>
<keyword evidence="2" id="KW-0813">Transport</keyword>
<evidence type="ECO:0000256" key="10">
    <source>
        <dbReference type="SAM" id="SignalP"/>
    </source>
</evidence>
<keyword evidence="6 9" id="KW-0472">Membrane</keyword>
<evidence type="ECO:0000313" key="12">
    <source>
        <dbReference type="Proteomes" id="UP000522262"/>
    </source>
</evidence>
<keyword evidence="4 9" id="KW-0812">Transmembrane</keyword>
<evidence type="ECO:0000256" key="2">
    <source>
        <dbReference type="ARBA" id="ARBA00022448"/>
    </source>
</evidence>
<feature type="region of interest" description="Disordered" evidence="8">
    <location>
        <begin position="25"/>
        <end position="47"/>
    </location>
</feature>
<evidence type="ECO:0000256" key="9">
    <source>
        <dbReference type="SAM" id="Phobius"/>
    </source>
</evidence>
<evidence type="ECO:0000256" key="1">
    <source>
        <dbReference type="ARBA" id="ARBA00004651"/>
    </source>
</evidence>
<feature type="chain" id="PRO_5034725829" evidence="10">
    <location>
        <begin position="26"/>
        <end position="218"/>
    </location>
</feature>
<feature type="signal peptide" evidence="10">
    <location>
        <begin position="1"/>
        <end position="25"/>
    </location>
</feature>
<gene>
    <name evidence="11" type="ORF">FMEXI_3605</name>
</gene>
<dbReference type="InterPro" id="IPR036259">
    <property type="entry name" value="MFS_trans_sf"/>
</dbReference>
<dbReference type="PANTHER" id="PTHR23502:SF186">
    <property type="entry name" value="MAJOR FACILITATOR SUPERFAMILY (MFS) PROFILE DOMAIN-CONTAINING PROTEIN"/>
    <property type="match status" value="1"/>
</dbReference>
<dbReference type="Gene3D" id="1.20.1250.20">
    <property type="entry name" value="MFS general substrate transporter like domains"/>
    <property type="match status" value="1"/>
</dbReference>
<dbReference type="Pfam" id="PF07690">
    <property type="entry name" value="MFS_1"/>
    <property type="match status" value="1"/>
</dbReference>